<gene>
    <name evidence="4" type="ORF">BCR32DRAFT_271175</name>
</gene>
<dbReference type="GO" id="GO:0004016">
    <property type="term" value="F:adenylate cyclase activity"/>
    <property type="evidence" value="ECO:0007669"/>
    <property type="project" value="TreeGrafter"/>
</dbReference>
<name>A0A1Y1WSV8_9FUNG</name>
<proteinExistence type="predicted"/>
<reference evidence="4 5" key="1">
    <citation type="submission" date="2016-08" db="EMBL/GenBank/DDBJ databases">
        <title>A Parts List for Fungal Cellulosomes Revealed by Comparative Genomics.</title>
        <authorList>
            <consortium name="DOE Joint Genome Institute"/>
            <person name="Haitjema C.H."/>
            <person name="Gilmore S.P."/>
            <person name="Henske J.K."/>
            <person name="Solomon K.V."/>
            <person name="De Groot R."/>
            <person name="Kuo A."/>
            <person name="Mondo S.J."/>
            <person name="Salamov A.A."/>
            <person name="Labutti K."/>
            <person name="Zhao Z."/>
            <person name="Chiniquy J."/>
            <person name="Barry K."/>
            <person name="Brewer H.M."/>
            <person name="Purvine S.O."/>
            <person name="Wright A.T."/>
            <person name="Boxma B."/>
            <person name="Van Alen T."/>
            <person name="Hackstein J.H."/>
            <person name="Baker S.E."/>
            <person name="Grigoriev I.V."/>
            <person name="O'Malley M.A."/>
        </authorList>
    </citation>
    <scope>NUCLEOTIDE SEQUENCE [LARGE SCALE GENOMIC DNA]</scope>
    <source>
        <strain evidence="4 5">S4</strain>
    </source>
</reference>
<dbReference type="SUPFAM" id="SSF55073">
    <property type="entry name" value="Nucleotide cyclase"/>
    <property type="match status" value="2"/>
</dbReference>
<evidence type="ECO:0000313" key="5">
    <source>
        <dbReference type="Proteomes" id="UP000193944"/>
    </source>
</evidence>
<dbReference type="PANTHER" id="PTHR16305:SF28">
    <property type="entry name" value="GUANYLATE CYCLASE DOMAIN-CONTAINING PROTEIN"/>
    <property type="match status" value="1"/>
</dbReference>
<dbReference type="GO" id="GO:0005737">
    <property type="term" value="C:cytoplasm"/>
    <property type="evidence" value="ECO:0007669"/>
    <property type="project" value="TreeGrafter"/>
</dbReference>
<dbReference type="EMBL" id="MCFG01000288">
    <property type="protein sequence ID" value="ORX76630.1"/>
    <property type="molecule type" value="Genomic_DNA"/>
</dbReference>
<keyword evidence="5" id="KW-1185">Reference proteome</keyword>
<keyword evidence="2" id="KW-0067">ATP-binding</keyword>
<evidence type="ECO:0008006" key="6">
    <source>
        <dbReference type="Google" id="ProtNLM"/>
    </source>
</evidence>
<organism evidence="4 5">
    <name type="scientific">Anaeromyces robustus</name>
    <dbReference type="NCBI Taxonomy" id="1754192"/>
    <lineage>
        <taxon>Eukaryota</taxon>
        <taxon>Fungi</taxon>
        <taxon>Fungi incertae sedis</taxon>
        <taxon>Chytridiomycota</taxon>
        <taxon>Chytridiomycota incertae sedis</taxon>
        <taxon>Neocallimastigomycetes</taxon>
        <taxon>Neocallimastigales</taxon>
        <taxon>Neocallimastigaceae</taxon>
        <taxon>Anaeromyces</taxon>
    </lineage>
</organism>
<evidence type="ECO:0000256" key="3">
    <source>
        <dbReference type="SAM" id="MobiDB-lite"/>
    </source>
</evidence>
<feature type="region of interest" description="Disordered" evidence="3">
    <location>
        <begin position="65"/>
        <end position="95"/>
    </location>
</feature>
<reference evidence="4 5" key="2">
    <citation type="submission" date="2016-08" db="EMBL/GenBank/DDBJ databases">
        <title>Pervasive Adenine N6-methylation of Active Genes in Fungi.</title>
        <authorList>
            <consortium name="DOE Joint Genome Institute"/>
            <person name="Mondo S.J."/>
            <person name="Dannebaum R.O."/>
            <person name="Kuo R.C."/>
            <person name="Labutti K."/>
            <person name="Haridas S."/>
            <person name="Kuo A."/>
            <person name="Salamov A."/>
            <person name="Ahrendt S.R."/>
            <person name="Lipzen A."/>
            <person name="Sullivan W."/>
            <person name="Andreopoulos W.B."/>
            <person name="Clum A."/>
            <person name="Lindquist E."/>
            <person name="Daum C."/>
            <person name="Ramamoorthy G.K."/>
            <person name="Gryganskyi A."/>
            <person name="Culley D."/>
            <person name="Magnuson J.K."/>
            <person name="James T.Y."/>
            <person name="O'Malley M.A."/>
            <person name="Stajich J.E."/>
            <person name="Spatafora J.W."/>
            <person name="Visel A."/>
            <person name="Grigoriev I.V."/>
        </authorList>
    </citation>
    <scope>NUCLEOTIDE SEQUENCE [LARGE SCALE GENOMIC DNA]</scope>
    <source>
        <strain evidence="4 5">S4</strain>
    </source>
</reference>
<accession>A0A1Y1WSV8</accession>
<evidence type="ECO:0000256" key="2">
    <source>
        <dbReference type="ARBA" id="ARBA00022840"/>
    </source>
</evidence>
<dbReference type="GO" id="GO:0005524">
    <property type="term" value="F:ATP binding"/>
    <property type="evidence" value="ECO:0007669"/>
    <property type="project" value="UniProtKB-KW"/>
</dbReference>
<dbReference type="InterPro" id="IPR029787">
    <property type="entry name" value="Nucleotide_cyclase"/>
</dbReference>
<evidence type="ECO:0000313" key="4">
    <source>
        <dbReference type="EMBL" id="ORX76630.1"/>
    </source>
</evidence>
<evidence type="ECO:0000256" key="1">
    <source>
        <dbReference type="ARBA" id="ARBA00022741"/>
    </source>
</evidence>
<protein>
    <recommendedName>
        <fullName evidence="6">Guanylate cyclase domain-containing protein</fullName>
    </recommendedName>
</protein>
<sequence>MDIPSSLPTKGNFSLLQNDIDSMDTGIMKSTSMNLNKNNNNDDEEEEDVPIKMFGQIKNSIENLKKSNSNDSLESNSSNNLNNESNENNENNDNGLSKEEELKIEHEYEKVLKAFLPFHLQNYLENLDDDEADTLQTSSLETFCVIAVIGIADIVSFLNQIQSKGTTGMIYLKENINKYFCEVIEFITENKGDILNITDNAIIVCWTINENDFEVDECSRGDLTLDAIKTCLKLIEQYGKHTFECEDCKLDYVINIGLDSGINSVLLIEIEKEHLWQYINEGPILSQAYSVLNNNTPGKLGISHQALKWLSIIIDIPSLNLNSYDKKCIIVDNLDNIIRKVAELSDESEDESEESIELVEKIERLAMFVNDDLVYRFQACFYEIPKYHEEIKVSTLIIKTEELPLETTEDIKTLQKIFNLMIKTLTKYEGILNNFYTENKNMVFECIFGAPPFVHENDALYAVEAAIEIAGFLRRLLNCYCMSITTGTVWYTGLGNNNYGRFFQIGESVDQAFKIFNSPRSKYSILCDEATYSLTETFINFVNTGVIKYQSNNKQLTKKLYIVINMKKHVSLTPALSSLNDNEYDKNDYNLVGKGYQWNLCASLLKKFVHSGKRRILVIQGEEGYGITPFIRSFEKKAVEEGCSVCIGKISDNTTLNPFAIYEALLREVIKVIINEKRKQERQRRRRNLESLMEENELDENSSKSKNNLALPVINNFKMIGRKSALKKAYGARRSALRNGKMKKSSSSTVSFDTSVVNSVEPEPEIDNSALKSGDKKKIKKRATFIDDQESMITNNTNIKNINGNTFEEDILEALFYLDEREEIAPLLNIIFYNRFESTNEVKIINKRMVFYEFCNLICRLLTKLSFITPLVIILDNAHLQDYYSWKLTNMIFKKCTKLFLCICSRPKSYYNSPEIKSITKEIWDNLNTTVVSLDSLSEADTQKFLTLYYNEIKKLKYVKNKCAKVNNDIVYNLWKLTKGNPLFMLRIANSLFDDSISSLNDDYNLILKGSFNDLELSKNCESMKQFLSYQIKSLDKQFKDFLFISSLINKKVFSFDSINVFVNTYKDENEICKSVYNFINQENLNYNMYDKYQYLKKYYKFKKGERNGEDDSMESKNSSYTNLSLNTNFKSLAGNEDLPIGIDNNNYDVIFTFNSNLIKEVIYESESIEVRLSLHTMYAQFIENNDKDNYFTLYYHYCNTENKEKMIYYLHQLCHTMYKMGASSMASEAYELLLSYYGENIEPNNNNNNNGNNNDNNEINMFLLPRKTMKNPKETIKFSPKPSNFELARMFYELGSCYFGLAKFKNSELYLLKTLDYLEYKFPEKNVSLVVKLIKETKKREQYKKLSEKDKYDLKKEEIERIKKLIDKIKNDSNKEKIKVKYKESLESGSLSLCQKALYIIHEIYNIHHKSIHSQIALLMALNDPSSLETSFKYAEIIARYGLELIWVYSTNTTGWSYLNQAEDIINPERKEIPILKMTRSHLIVYDALAIANIFLKSWSKGKHYLDIIIKLSQQTGDTEIWGRATILKSMLYFQTGAIDKSFRLAKEVYNNSSERNIWKSQCTALLVTLQYFGVKEASDNIFTPLNVINIVFNLPSKLNSSNNEDVVLYVGLIMDACFRFKVPVPNIFDYIKKAISSLDKIEPSCYYSVFSYPQYVISLFLLYEMGYFKKTHPQYEVVNQLLNSTLQAMDLFKETQIVQPLISMLKGLSYLIQGNNNNAMVSWENGAKRAKRSQFYGSMLYWKIAYYGTGEIADRSKIIVKKLLDKINASFDLDIINEWKADTFKIIKARKG</sequence>
<comment type="caution">
    <text evidence="4">The sequence shown here is derived from an EMBL/GenBank/DDBJ whole genome shotgun (WGS) entry which is preliminary data.</text>
</comment>
<feature type="compositionally biased region" description="Low complexity" evidence="3">
    <location>
        <begin position="66"/>
        <end position="95"/>
    </location>
</feature>
<keyword evidence="1" id="KW-0547">Nucleotide-binding</keyword>
<dbReference type="PANTHER" id="PTHR16305">
    <property type="entry name" value="TESTICULAR SOLUBLE ADENYLYL CYCLASE"/>
    <property type="match status" value="1"/>
</dbReference>
<dbReference type="Gene3D" id="3.30.70.1230">
    <property type="entry name" value="Nucleotide cyclase"/>
    <property type="match status" value="2"/>
</dbReference>
<dbReference type="OrthoDB" id="2128407at2759"/>
<dbReference type="Proteomes" id="UP000193944">
    <property type="component" value="Unassembled WGS sequence"/>
</dbReference>
<dbReference type="STRING" id="1754192.A0A1Y1WSV8"/>